<accession>A0A2I0QVB3</accession>
<feature type="coiled-coil region" evidence="1">
    <location>
        <begin position="684"/>
        <end position="740"/>
    </location>
</feature>
<dbReference type="SUPFAM" id="SSF52540">
    <property type="entry name" value="P-loop containing nucleoside triphosphate hydrolases"/>
    <property type="match status" value="1"/>
</dbReference>
<dbReference type="Gene3D" id="3.40.50.300">
    <property type="entry name" value="P-loop containing nucleotide triphosphate hydrolases"/>
    <property type="match status" value="2"/>
</dbReference>
<feature type="coiled-coil region" evidence="1">
    <location>
        <begin position="378"/>
        <end position="423"/>
    </location>
</feature>
<feature type="transmembrane region" description="Helical" evidence="3">
    <location>
        <begin position="491"/>
        <end position="511"/>
    </location>
</feature>
<feature type="region of interest" description="Disordered" evidence="2">
    <location>
        <begin position="520"/>
        <end position="540"/>
    </location>
</feature>
<comment type="caution">
    <text evidence="5">The sequence shown here is derived from an EMBL/GenBank/DDBJ whole genome shotgun (WGS) entry which is preliminary data.</text>
</comment>
<keyword evidence="3" id="KW-1133">Transmembrane helix</keyword>
<keyword evidence="1" id="KW-0175">Coiled coil</keyword>
<dbReference type="PANTHER" id="PTHR41259:SF1">
    <property type="entry name" value="DOUBLE-STRAND BREAK REPAIR RAD50 ATPASE, PUTATIVE-RELATED"/>
    <property type="match status" value="1"/>
</dbReference>
<proteinExistence type="predicted"/>
<feature type="transmembrane region" description="Helical" evidence="3">
    <location>
        <begin position="463"/>
        <end position="485"/>
    </location>
</feature>
<organism evidence="5 6">
    <name type="scientific">Halalkalibacillus sediminis</name>
    <dbReference type="NCBI Taxonomy" id="2018042"/>
    <lineage>
        <taxon>Bacteria</taxon>
        <taxon>Bacillati</taxon>
        <taxon>Bacillota</taxon>
        <taxon>Bacilli</taxon>
        <taxon>Bacillales</taxon>
        <taxon>Bacillaceae</taxon>
        <taxon>Halalkalibacillus</taxon>
    </lineage>
</organism>
<keyword evidence="3" id="KW-0472">Membrane</keyword>
<evidence type="ECO:0000256" key="1">
    <source>
        <dbReference type="SAM" id="Coils"/>
    </source>
</evidence>
<keyword evidence="3" id="KW-0812">Transmembrane</keyword>
<dbReference type="InterPro" id="IPR027417">
    <property type="entry name" value="P-loop_NTPase"/>
</dbReference>
<dbReference type="OrthoDB" id="9764467at2"/>
<dbReference type="PANTHER" id="PTHR41259">
    <property type="entry name" value="DOUBLE-STRAND BREAK REPAIR RAD50 ATPASE, PUTATIVE-RELATED"/>
    <property type="match status" value="1"/>
</dbReference>
<sequence>MIIKKLELTSFGRWNRETINFSEGLNVLHGPNEIGKSSIRMFITYILFGLNAQERERYTSNIDGQLGGKIHISDSNQEWVIERYAHRYRGHRVGYLDGQKVDDEDIKQLLNGVDRFLFESIFSFQDRDLHAIRHKNPDDVGKVLFNLGLTGSDRIVNLENKLNKKVEDLYKKRGKKPLLNAKLSELKQLNEEIQQASEKEWAHQKLNEEVQQLESQVTELERKERALSKELSHHQSLLQTKSAIVNYQLLNNEMKEMQQAKEFPEDGLKNFQHLKEKKLGFQEKKNVTQSKLEQLRKEQNELQSESRQADFDSSLGEIEEMIDESTRLSNKYDELEKEIRNKEVEFTQVSDDLDLDLSVNEVLDINLSIYTEETWKRISTENHQVKNEKEKINNKKEAKQDDLRKLTLEKENLSQQMMDTEQVDMLHSKEQEIKDRKAARSIEEQYQQSIREREQSLESFERLFSILKPVVPAVLFFSLIGFIFIGFSPTVLSYAIVTVLLSATIGSYIFFHKQQQKLRRDLQQENKPNENPSEESDDLDEITEQLKQQASKQRQLEEMELKIKYLEADLRDVEQDEAYISNQEDELQESINNEKSKYPFLLQYEFYQWPSVFEKLNQLKQIAKAITAYEKQRTEVEESMKKLEANGAHAINQNHEIFSWAETKKLLDFEKSINDRLKDLANWFKQLNSELNEIEAAYEPYEKELQQLLGKAGVEDEVSFEALAEQHEAFLKKNQQLNDAYHYVYEVFGQKTDEIISQDYNWHLLEEKTGEMKSQSQSWLNEREELQQLKSDKKAEVKQLEEGGRLSDLIHKQSMLEEEVKQLADEWAVAKTAQGLLEDTKSRYQNVYLPGMIERSTQLFRDITNGKYLDIQFSYEEESLFVQDRENDWYHVQQLSEGTADQLYVSLRFAMNETLNHDSPVPFILDDAFVHFDAERKALMMRLLEQQANKQQVLYFTCHDVSDHAQQPNHTIALSLN</sequence>
<evidence type="ECO:0000313" key="5">
    <source>
        <dbReference type="EMBL" id="PKR78265.1"/>
    </source>
</evidence>
<dbReference type="EMBL" id="PJNH01000001">
    <property type="protein sequence ID" value="PKR78265.1"/>
    <property type="molecule type" value="Genomic_DNA"/>
</dbReference>
<feature type="domain" description="YhaN AAA" evidence="4">
    <location>
        <begin position="1"/>
        <end position="197"/>
    </location>
</feature>
<feature type="region of interest" description="Disordered" evidence="2">
    <location>
        <begin position="290"/>
        <end position="310"/>
    </location>
</feature>
<dbReference type="RefSeq" id="WP_101329954.1">
    <property type="nucleotide sequence ID" value="NZ_PJNH01000001.1"/>
</dbReference>
<gene>
    <name evidence="5" type="ORF">CEY16_00460</name>
</gene>
<feature type="coiled-coil region" evidence="1">
    <location>
        <begin position="176"/>
        <end position="230"/>
    </location>
</feature>
<evidence type="ECO:0000256" key="2">
    <source>
        <dbReference type="SAM" id="MobiDB-lite"/>
    </source>
</evidence>
<feature type="coiled-coil region" evidence="1">
    <location>
        <begin position="776"/>
        <end position="826"/>
    </location>
</feature>
<dbReference type="AlphaFoldDB" id="A0A2I0QVB3"/>
<evidence type="ECO:0000259" key="4">
    <source>
        <dbReference type="Pfam" id="PF13514"/>
    </source>
</evidence>
<dbReference type="Pfam" id="PF13514">
    <property type="entry name" value="AAA_27"/>
    <property type="match status" value="1"/>
</dbReference>
<protein>
    <recommendedName>
        <fullName evidence="4">YhaN AAA domain-containing protein</fullName>
    </recommendedName>
</protein>
<dbReference type="InterPro" id="IPR038734">
    <property type="entry name" value="YhaN_AAA"/>
</dbReference>
<name>A0A2I0QVB3_9BACI</name>
<feature type="coiled-coil region" evidence="1">
    <location>
        <begin position="619"/>
        <end position="646"/>
    </location>
</feature>
<keyword evidence="6" id="KW-1185">Reference proteome</keyword>
<evidence type="ECO:0000313" key="6">
    <source>
        <dbReference type="Proteomes" id="UP000243524"/>
    </source>
</evidence>
<dbReference type="Proteomes" id="UP000243524">
    <property type="component" value="Unassembled WGS sequence"/>
</dbReference>
<evidence type="ECO:0000256" key="3">
    <source>
        <dbReference type="SAM" id="Phobius"/>
    </source>
</evidence>
<reference evidence="5 6" key="1">
    <citation type="submission" date="2017-06" db="EMBL/GenBank/DDBJ databases">
        <title>the draft geome sequence of Illustriluteabacillus marina B3227.</title>
        <authorList>
            <person name="He R.-H."/>
            <person name="Du Z.-J."/>
        </authorList>
    </citation>
    <scope>NUCLEOTIDE SEQUENCE [LARGE SCALE GENOMIC DNA]</scope>
    <source>
        <strain evidence="5 6">B3227</strain>
    </source>
</reference>